<gene>
    <name evidence="1" type="ORF">F442_19828</name>
</gene>
<proteinExistence type="predicted"/>
<evidence type="ECO:0008006" key="3">
    <source>
        <dbReference type="Google" id="ProtNLM"/>
    </source>
</evidence>
<protein>
    <recommendedName>
        <fullName evidence="3">DDE Tnp4 domain-containing protein</fullName>
    </recommendedName>
</protein>
<comment type="caution">
    <text evidence="1">The sequence shown here is derived from an EMBL/GenBank/DDBJ whole genome shotgun (WGS) entry which is preliminary data.</text>
</comment>
<dbReference type="EMBL" id="ANIY01004145">
    <property type="protein sequence ID" value="ETP31293.1"/>
    <property type="molecule type" value="Genomic_DNA"/>
</dbReference>
<dbReference type="OrthoDB" id="126818at2759"/>
<accession>W2Y9J5</accession>
<sequence>MRWGPVMMLQECETLQWVGRDRCMIIACNPDQYFRCTCSVILPSSLLMSWFPRSRSRQKQRCILITTTSTTNLRRLVLKVSIGLLKMRFQHLREMRVQLSKKKKHMRHLIQYVTYACIIHNLLIAEPIPQEWRRELDASITGELKDDDELYVAVPANSAGYARRNQLLGYLLEIRAKR</sequence>
<organism evidence="1 2">
    <name type="scientific">Phytophthora nicotianae P10297</name>
    <dbReference type="NCBI Taxonomy" id="1317064"/>
    <lineage>
        <taxon>Eukaryota</taxon>
        <taxon>Sar</taxon>
        <taxon>Stramenopiles</taxon>
        <taxon>Oomycota</taxon>
        <taxon>Peronosporomycetes</taxon>
        <taxon>Peronosporales</taxon>
        <taxon>Peronosporaceae</taxon>
        <taxon>Phytophthora</taxon>
    </lineage>
</organism>
<dbReference type="Proteomes" id="UP000018948">
    <property type="component" value="Unassembled WGS sequence"/>
</dbReference>
<evidence type="ECO:0000313" key="1">
    <source>
        <dbReference type="EMBL" id="ETP31293.1"/>
    </source>
</evidence>
<name>W2Y9J5_PHYNI</name>
<reference evidence="1 2" key="1">
    <citation type="submission" date="2013-11" db="EMBL/GenBank/DDBJ databases">
        <title>The Genome Sequence of Phytophthora parasitica P10297.</title>
        <authorList>
            <consortium name="The Broad Institute Genomics Platform"/>
            <person name="Russ C."/>
            <person name="Tyler B."/>
            <person name="Panabieres F."/>
            <person name="Shan W."/>
            <person name="Tripathy S."/>
            <person name="Grunwald N."/>
            <person name="Machado M."/>
            <person name="Johnson C.S."/>
            <person name="Walker B."/>
            <person name="Young S.K."/>
            <person name="Zeng Q."/>
            <person name="Gargeya S."/>
            <person name="Fitzgerald M."/>
            <person name="Haas B."/>
            <person name="Abouelleil A."/>
            <person name="Allen A.W."/>
            <person name="Alvarado L."/>
            <person name="Arachchi H.M."/>
            <person name="Berlin A.M."/>
            <person name="Chapman S.B."/>
            <person name="Gainer-Dewar J."/>
            <person name="Goldberg J."/>
            <person name="Griggs A."/>
            <person name="Gujja S."/>
            <person name="Hansen M."/>
            <person name="Howarth C."/>
            <person name="Imamovic A."/>
            <person name="Ireland A."/>
            <person name="Larimer J."/>
            <person name="McCowan C."/>
            <person name="Murphy C."/>
            <person name="Pearson M."/>
            <person name="Poon T.W."/>
            <person name="Priest M."/>
            <person name="Roberts A."/>
            <person name="Saif S."/>
            <person name="Shea T."/>
            <person name="Sisk P."/>
            <person name="Sykes S."/>
            <person name="Wortman J."/>
            <person name="Nusbaum C."/>
            <person name="Birren B."/>
        </authorList>
    </citation>
    <scope>NUCLEOTIDE SEQUENCE [LARGE SCALE GENOMIC DNA]</scope>
    <source>
        <strain evidence="1 2">P10297</strain>
    </source>
</reference>
<evidence type="ECO:0000313" key="2">
    <source>
        <dbReference type="Proteomes" id="UP000018948"/>
    </source>
</evidence>
<dbReference type="AlphaFoldDB" id="W2Y9J5"/>